<dbReference type="EMBL" id="BFEA01000012">
    <property type="protein sequence ID" value="GBG60568.1"/>
    <property type="molecule type" value="Genomic_DNA"/>
</dbReference>
<dbReference type="PANTHER" id="PTHR43818:SF11">
    <property type="entry name" value="BCDNA.GH03377"/>
    <property type="match status" value="1"/>
</dbReference>
<evidence type="ECO:0008006" key="7">
    <source>
        <dbReference type="Google" id="ProtNLM"/>
    </source>
</evidence>
<comment type="similarity">
    <text evidence="1">Belongs to the Gfo/Idh/MocA family.</text>
</comment>
<dbReference type="Gene3D" id="3.30.360.10">
    <property type="entry name" value="Dihydrodipicolinate Reductase, domain 2"/>
    <property type="match status" value="1"/>
</dbReference>
<dbReference type="Gramene" id="GBG60568">
    <property type="protein sequence ID" value="GBG60568"/>
    <property type="gene ID" value="CBR_g8590"/>
</dbReference>
<protein>
    <recommendedName>
        <fullName evidence="7">Gfo/Idh/MocA-like oxidoreductase N-terminal domain-containing protein</fullName>
    </recommendedName>
</protein>
<keyword evidence="2" id="KW-0560">Oxidoreductase</keyword>
<dbReference type="InterPro" id="IPR050463">
    <property type="entry name" value="Gfo/Idh/MocA_oxidrdct_glycsds"/>
</dbReference>
<dbReference type="OrthoDB" id="446809at2759"/>
<comment type="caution">
    <text evidence="5">The sequence shown here is derived from an EMBL/GenBank/DDBJ whole genome shotgun (WGS) entry which is preliminary data.</text>
</comment>
<dbReference type="InterPro" id="IPR055170">
    <property type="entry name" value="GFO_IDH_MocA-like_dom"/>
</dbReference>
<dbReference type="InterPro" id="IPR036291">
    <property type="entry name" value="NAD(P)-bd_dom_sf"/>
</dbReference>
<evidence type="ECO:0000313" key="5">
    <source>
        <dbReference type="EMBL" id="GBG60568.1"/>
    </source>
</evidence>
<dbReference type="SUPFAM" id="SSF51735">
    <property type="entry name" value="NAD(P)-binding Rossmann-fold domains"/>
    <property type="match status" value="1"/>
</dbReference>
<accession>A0A388JRZ5</accession>
<dbReference type="GO" id="GO:0000166">
    <property type="term" value="F:nucleotide binding"/>
    <property type="evidence" value="ECO:0007669"/>
    <property type="project" value="InterPro"/>
</dbReference>
<feature type="domain" description="Gfo/Idh/MocA-like oxidoreductase N-terminal" evidence="3">
    <location>
        <begin position="1"/>
        <end position="117"/>
    </location>
</feature>
<evidence type="ECO:0000256" key="2">
    <source>
        <dbReference type="ARBA" id="ARBA00023002"/>
    </source>
</evidence>
<keyword evidence="6" id="KW-1185">Reference proteome</keyword>
<dbReference type="STRING" id="69332.A0A388JRZ5"/>
<evidence type="ECO:0000259" key="4">
    <source>
        <dbReference type="Pfam" id="PF22725"/>
    </source>
</evidence>
<evidence type="ECO:0000259" key="3">
    <source>
        <dbReference type="Pfam" id="PF01408"/>
    </source>
</evidence>
<dbReference type="GO" id="GO:0016491">
    <property type="term" value="F:oxidoreductase activity"/>
    <property type="evidence" value="ECO:0007669"/>
    <property type="project" value="UniProtKB-KW"/>
</dbReference>
<dbReference type="AlphaFoldDB" id="A0A388JRZ5"/>
<dbReference type="Gene3D" id="3.40.50.720">
    <property type="entry name" value="NAD(P)-binding Rossmann-like Domain"/>
    <property type="match status" value="1"/>
</dbReference>
<dbReference type="InterPro" id="IPR000683">
    <property type="entry name" value="Gfo/Idh/MocA-like_OxRdtase_N"/>
</dbReference>
<dbReference type="SUPFAM" id="SSF55347">
    <property type="entry name" value="Glyceraldehyde-3-phosphate dehydrogenase-like, C-terminal domain"/>
    <property type="match status" value="1"/>
</dbReference>
<feature type="domain" description="GFO/IDH/MocA-like oxidoreductase" evidence="4">
    <location>
        <begin position="125"/>
        <end position="279"/>
    </location>
</feature>
<dbReference type="PANTHER" id="PTHR43818">
    <property type="entry name" value="BCDNA.GH03377"/>
    <property type="match status" value="1"/>
</dbReference>
<reference evidence="5 6" key="1">
    <citation type="journal article" date="2018" name="Cell">
        <title>The Chara Genome: Secondary Complexity and Implications for Plant Terrestrialization.</title>
        <authorList>
            <person name="Nishiyama T."/>
            <person name="Sakayama H."/>
            <person name="Vries J.D."/>
            <person name="Buschmann H."/>
            <person name="Saint-Marcoux D."/>
            <person name="Ullrich K.K."/>
            <person name="Haas F.B."/>
            <person name="Vanderstraeten L."/>
            <person name="Becker D."/>
            <person name="Lang D."/>
            <person name="Vosolsobe S."/>
            <person name="Rombauts S."/>
            <person name="Wilhelmsson P.K.I."/>
            <person name="Janitza P."/>
            <person name="Kern R."/>
            <person name="Heyl A."/>
            <person name="Rumpler F."/>
            <person name="Villalobos L.I.A.C."/>
            <person name="Clay J.M."/>
            <person name="Skokan R."/>
            <person name="Toyoda A."/>
            <person name="Suzuki Y."/>
            <person name="Kagoshima H."/>
            <person name="Schijlen E."/>
            <person name="Tajeshwar N."/>
            <person name="Catarino B."/>
            <person name="Hetherington A.J."/>
            <person name="Saltykova A."/>
            <person name="Bonnot C."/>
            <person name="Breuninger H."/>
            <person name="Symeonidi A."/>
            <person name="Radhakrishnan G.V."/>
            <person name="Van Nieuwerburgh F."/>
            <person name="Deforce D."/>
            <person name="Chang C."/>
            <person name="Karol K.G."/>
            <person name="Hedrich R."/>
            <person name="Ulvskov P."/>
            <person name="Glockner G."/>
            <person name="Delwiche C.F."/>
            <person name="Petrasek J."/>
            <person name="Van de Peer Y."/>
            <person name="Friml J."/>
            <person name="Beilby M."/>
            <person name="Dolan L."/>
            <person name="Kohara Y."/>
            <person name="Sugano S."/>
            <person name="Fujiyama A."/>
            <person name="Delaux P.-M."/>
            <person name="Quint M."/>
            <person name="TheiBen G."/>
            <person name="Hagemann M."/>
            <person name="Harholt J."/>
            <person name="Dunand C."/>
            <person name="Zachgo S."/>
            <person name="Langdale J."/>
            <person name="Maumus F."/>
            <person name="Straeten D.V.D."/>
            <person name="Gould S.B."/>
            <person name="Rensing S.A."/>
        </authorList>
    </citation>
    <scope>NUCLEOTIDE SEQUENCE [LARGE SCALE GENOMIC DNA]</scope>
    <source>
        <strain evidence="5 6">S276</strain>
    </source>
</reference>
<evidence type="ECO:0000256" key="1">
    <source>
        <dbReference type="ARBA" id="ARBA00010928"/>
    </source>
</evidence>
<dbReference type="Proteomes" id="UP000265515">
    <property type="component" value="Unassembled WGS sequence"/>
</dbReference>
<dbReference type="Pfam" id="PF22725">
    <property type="entry name" value="GFO_IDH_MocA_C3"/>
    <property type="match status" value="1"/>
</dbReference>
<gene>
    <name evidence="5" type="ORF">CBR_g8590</name>
</gene>
<organism evidence="5 6">
    <name type="scientific">Chara braunii</name>
    <name type="common">Braun's stonewort</name>
    <dbReference type="NCBI Taxonomy" id="69332"/>
    <lineage>
        <taxon>Eukaryota</taxon>
        <taxon>Viridiplantae</taxon>
        <taxon>Streptophyta</taxon>
        <taxon>Charophyceae</taxon>
        <taxon>Charales</taxon>
        <taxon>Characeae</taxon>
        <taxon>Chara</taxon>
    </lineage>
</organism>
<evidence type="ECO:0000313" key="6">
    <source>
        <dbReference type="Proteomes" id="UP000265515"/>
    </source>
</evidence>
<sequence length="392" mass="41929">MIGCGSVTELKSGPAFSKIAVSSLVIVMRRTKGLAEDYAKRHGVPRWTTDANEVIHDPEVNAVYIATPPSSHAEYAIKVAMAGKPAYVEKPMGICYKESERILEAFKTAGLPLFVAYYRRCLPNFVKVRELVRTGAIGQVRALHLQLHRPAKETDVKLAATAAAAAAAAAAGGGGGGGTGEVEGLRRPWRVDPLVAGKGGYFRDLASHQLNYLEYVFGPVVHVSAIARNLGKLYPTEDTVMASLEFESGVVGTGNWCFASSKAGDCDFCEIYGDHGKIRFSFFQSSLIEVDSGGATRTEMDLPYPPHVQQPLLQTVMAALRGEGLCPSTGDAAAQTDRVLDAILGDADGHIEDGKRLEGGCVTEWDGMGCIRTAILVVIGYLSDTLLMPSYS</sequence>
<dbReference type="Pfam" id="PF01408">
    <property type="entry name" value="GFO_IDH_MocA"/>
    <property type="match status" value="1"/>
</dbReference>
<proteinExistence type="inferred from homology"/>
<name>A0A388JRZ5_CHABU</name>